<evidence type="ECO:0000313" key="2">
    <source>
        <dbReference type="Proteomes" id="UP000265955"/>
    </source>
</evidence>
<proteinExistence type="predicted"/>
<reference evidence="2" key="1">
    <citation type="submission" date="2018-09" db="EMBL/GenBank/DDBJ databases">
        <authorList>
            <person name="Zhu H."/>
        </authorList>
    </citation>
    <scope>NUCLEOTIDE SEQUENCE [LARGE SCALE GENOMIC DNA]</scope>
    <source>
        <strain evidence="2">K1R23-30</strain>
    </source>
</reference>
<sequence length="180" mass="19460">MNESPATAKITHADRNTPHPFAAFASDLAQQITDFGVQYPKHRSTAARLLGTPRFNFSLSKYLKQTAQGNIHAGRKSLDSVAGSIDSSTDVVIVVSPAGDVLGVFTKEDGKWIMRNAGDAPNEPGVLCKPSDFLRRSSPPNSYGLRINVIEGIRVAAVQVREPDEGSESNQKTLPFLARL</sequence>
<protein>
    <submittedName>
        <fullName evidence="1">Uncharacterized protein</fullName>
    </submittedName>
</protein>
<dbReference type="EMBL" id="QYUO01000003">
    <property type="protein sequence ID" value="RJF92163.1"/>
    <property type="molecule type" value="Genomic_DNA"/>
</dbReference>
<gene>
    <name evidence="1" type="ORF">D3871_26335</name>
</gene>
<dbReference type="AlphaFoldDB" id="A0A3A3G271"/>
<dbReference type="RefSeq" id="WP_119772049.1">
    <property type="nucleotide sequence ID" value="NZ_QYUO01000003.1"/>
</dbReference>
<comment type="caution">
    <text evidence="1">The sequence shown here is derived from an EMBL/GenBank/DDBJ whole genome shotgun (WGS) entry which is preliminary data.</text>
</comment>
<name>A0A3A3G271_9BURK</name>
<dbReference type="Proteomes" id="UP000265955">
    <property type="component" value="Unassembled WGS sequence"/>
</dbReference>
<accession>A0A3A3G271</accession>
<keyword evidence="2" id="KW-1185">Reference proteome</keyword>
<organism evidence="1 2">
    <name type="scientific">Noviherbaspirillum saxi</name>
    <dbReference type="NCBI Taxonomy" id="2320863"/>
    <lineage>
        <taxon>Bacteria</taxon>
        <taxon>Pseudomonadati</taxon>
        <taxon>Pseudomonadota</taxon>
        <taxon>Betaproteobacteria</taxon>
        <taxon>Burkholderiales</taxon>
        <taxon>Oxalobacteraceae</taxon>
        <taxon>Noviherbaspirillum</taxon>
    </lineage>
</organism>
<evidence type="ECO:0000313" key="1">
    <source>
        <dbReference type="EMBL" id="RJF92163.1"/>
    </source>
</evidence>